<dbReference type="PANTHER" id="PTHR37038">
    <property type="entry name" value="TRANSCRIPTIONAL REGULATOR-RELATED"/>
    <property type="match status" value="1"/>
</dbReference>
<dbReference type="RefSeq" id="WP_331244645.1">
    <property type="nucleotide sequence ID" value="NZ_JAQSGJ010000096.1"/>
</dbReference>
<name>A0ABU7T3Q9_9LACO</name>
<dbReference type="InterPro" id="IPR001387">
    <property type="entry name" value="Cro/C1-type_HTH"/>
</dbReference>
<organism evidence="2 3">
    <name type="scientific">Schleiferilactobacillus harbinensis</name>
    <dbReference type="NCBI Taxonomy" id="304207"/>
    <lineage>
        <taxon>Bacteria</taxon>
        <taxon>Bacillati</taxon>
        <taxon>Bacillota</taxon>
        <taxon>Bacilli</taxon>
        <taxon>Lactobacillales</taxon>
        <taxon>Lactobacillaceae</taxon>
        <taxon>Schleiferilactobacillus</taxon>
    </lineage>
</organism>
<comment type="caution">
    <text evidence="2">The sequence shown here is derived from an EMBL/GenBank/DDBJ whole genome shotgun (WGS) entry which is preliminary data.</text>
</comment>
<dbReference type="EMBL" id="JAQSGK010000096">
    <property type="protein sequence ID" value="MEE6717232.1"/>
    <property type="molecule type" value="Genomic_DNA"/>
</dbReference>
<evidence type="ECO:0000313" key="2">
    <source>
        <dbReference type="EMBL" id="MEE6717232.1"/>
    </source>
</evidence>
<keyword evidence="3" id="KW-1185">Reference proteome</keyword>
<dbReference type="InterPro" id="IPR053163">
    <property type="entry name" value="HTH-type_regulator_Rgg"/>
</dbReference>
<dbReference type="Proteomes" id="UP001330016">
    <property type="component" value="Unassembled WGS sequence"/>
</dbReference>
<feature type="domain" description="HTH cro/C1-type" evidence="1">
    <location>
        <begin position="15"/>
        <end position="65"/>
    </location>
</feature>
<protein>
    <submittedName>
        <fullName evidence="2">Helix-turn-helix transcriptional regulator</fullName>
    </submittedName>
</protein>
<dbReference type="InterPro" id="IPR010982">
    <property type="entry name" value="Lambda_DNA-bd_dom_sf"/>
</dbReference>
<dbReference type="SUPFAM" id="SSF47413">
    <property type="entry name" value="lambda repressor-like DNA-binding domains"/>
    <property type="match status" value="1"/>
</dbReference>
<dbReference type="InterPro" id="IPR010057">
    <property type="entry name" value="Transcription_activator_Rgg_C"/>
</dbReference>
<dbReference type="Pfam" id="PF21259">
    <property type="entry name" value="Rgg_C"/>
    <property type="match status" value="1"/>
</dbReference>
<evidence type="ECO:0000313" key="3">
    <source>
        <dbReference type="Proteomes" id="UP001330016"/>
    </source>
</evidence>
<proteinExistence type="predicted"/>
<gene>
    <name evidence="2" type="ORF">PS435_15445</name>
</gene>
<dbReference type="CDD" id="cd00093">
    <property type="entry name" value="HTH_XRE"/>
    <property type="match status" value="1"/>
</dbReference>
<evidence type="ECO:0000259" key="1">
    <source>
        <dbReference type="PROSITE" id="PS50943"/>
    </source>
</evidence>
<dbReference type="Gene3D" id="1.10.260.40">
    <property type="entry name" value="lambda repressor-like DNA-binding domains"/>
    <property type="match status" value="1"/>
</dbReference>
<reference evidence="2 3" key="1">
    <citation type="submission" date="2023-02" db="EMBL/GenBank/DDBJ databases">
        <title>The predominant lactic acid bacteria and yeasts involved in the spontaneous fermentation of millet during the production of the traditional porridge Hausa koko in Ghana.</title>
        <authorList>
            <person name="Atter A."/>
            <person name="Diaz M."/>
        </authorList>
    </citation>
    <scope>NUCLEOTIDE SEQUENCE [LARGE SCALE GENOMIC DNA]</scope>
    <source>
        <strain evidence="2 3">FI11640</strain>
    </source>
</reference>
<accession>A0ABU7T3Q9</accession>
<sequence length="289" mass="33115">MLDEFAQKFGLKFHEIRVRRRLTIEQVRGGLEASTVSRFERGQTMLSTTNLIALLHAAGMSATEFFNIVGAIRPTAIERLMDEVQLADRRQDAAILVRAMHYLLGNTEGTLPAQILALVVNSDITRIKVPDYHFSGADQDQIEDYLKEQPAWFKLEYFIFNQAIPSLTPEMNDRLYRDMVRSYAAIQLPEYTELVGSSLAKLAVVWLLNGDWNKTYQMINDAKQFIVGSGNVLITYRAQLIELAANYLDSRDEKYLAEVKSMLAFFRTVDAEIYQADRNWLRLLHIPVD</sequence>
<dbReference type="PROSITE" id="PS50943">
    <property type="entry name" value="HTH_CROC1"/>
    <property type="match status" value="1"/>
</dbReference>